<dbReference type="InterPro" id="IPR005467">
    <property type="entry name" value="His_kinase_dom"/>
</dbReference>
<dbReference type="InterPro" id="IPR003594">
    <property type="entry name" value="HATPase_dom"/>
</dbReference>
<dbReference type="EC" id="2.7.13.3" evidence="2"/>
<feature type="transmembrane region" description="Helical" evidence="8">
    <location>
        <begin position="427"/>
        <end position="450"/>
    </location>
</feature>
<dbReference type="InterPro" id="IPR003661">
    <property type="entry name" value="HisK_dim/P_dom"/>
</dbReference>
<accession>Q07HR1</accession>
<feature type="transmembrane region" description="Helical" evidence="8">
    <location>
        <begin position="181"/>
        <end position="198"/>
    </location>
</feature>
<dbReference type="SMART" id="SM00388">
    <property type="entry name" value="HisKA"/>
    <property type="match status" value="1"/>
</dbReference>
<evidence type="ECO:0000256" key="8">
    <source>
        <dbReference type="SAM" id="Phobius"/>
    </source>
</evidence>
<evidence type="ECO:0000313" key="11">
    <source>
        <dbReference type="EMBL" id="ABJ08523.1"/>
    </source>
</evidence>
<evidence type="ECO:0000259" key="10">
    <source>
        <dbReference type="PROSITE" id="PS50110"/>
    </source>
</evidence>
<dbReference type="Gene3D" id="1.10.287.130">
    <property type="match status" value="1"/>
</dbReference>
<reference evidence="11" key="1">
    <citation type="submission" date="2006-09" db="EMBL/GenBank/DDBJ databases">
        <title>Complete sequence of Rhodopseudomonas palustris BisA53.</title>
        <authorList>
            <consortium name="US DOE Joint Genome Institute"/>
            <person name="Copeland A."/>
            <person name="Lucas S."/>
            <person name="Lapidus A."/>
            <person name="Barry K."/>
            <person name="Detter J.C."/>
            <person name="Glavina del Rio T."/>
            <person name="Hammon N."/>
            <person name="Israni S."/>
            <person name="Dalin E."/>
            <person name="Tice H."/>
            <person name="Pitluck S."/>
            <person name="Chain P."/>
            <person name="Malfatti S."/>
            <person name="Shin M."/>
            <person name="Vergez L."/>
            <person name="Schmutz J."/>
            <person name="Larimer F."/>
            <person name="Land M."/>
            <person name="Hauser L."/>
            <person name="Pelletier D.A."/>
            <person name="Kyrpides N."/>
            <person name="Kim E."/>
            <person name="Harwood C.S."/>
            <person name="Oda Y."/>
            <person name="Richardson P."/>
        </authorList>
    </citation>
    <scope>NUCLEOTIDE SEQUENCE [LARGE SCALE GENOMIC DNA]</scope>
    <source>
        <strain evidence="11">BisA53</strain>
    </source>
</reference>
<evidence type="ECO:0000256" key="2">
    <source>
        <dbReference type="ARBA" id="ARBA00012438"/>
    </source>
</evidence>
<feature type="transmembrane region" description="Helical" evidence="8">
    <location>
        <begin position="43"/>
        <end position="68"/>
    </location>
</feature>
<dbReference type="PROSITE" id="PS50109">
    <property type="entry name" value="HIS_KIN"/>
    <property type="match status" value="1"/>
</dbReference>
<dbReference type="HOGENOM" id="CLU_008084_1_0_5"/>
<organism evidence="11">
    <name type="scientific">Rhodopseudomonas palustris (strain BisA53)</name>
    <dbReference type="NCBI Taxonomy" id="316055"/>
    <lineage>
        <taxon>Bacteria</taxon>
        <taxon>Pseudomonadati</taxon>
        <taxon>Pseudomonadota</taxon>
        <taxon>Alphaproteobacteria</taxon>
        <taxon>Hyphomicrobiales</taxon>
        <taxon>Nitrobacteraceae</taxon>
        <taxon>Rhodopseudomonas</taxon>
    </lineage>
</organism>
<keyword evidence="8" id="KW-0812">Transmembrane</keyword>
<proteinExistence type="predicted"/>
<dbReference type="AlphaFoldDB" id="Q07HR1"/>
<dbReference type="CDD" id="cd00082">
    <property type="entry name" value="HisKA"/>
    <property type="match status" value="1"/>
</dbReference>
<feature type="transmembrane region" description="Helical" evidence="8">
    <location>
        <begin position="107"/>
        <end position="131"/>
    </location>
</feature>
<sequence length="1123" mass="123433">MAGRQRIDRVRRQYNQWVANQTLEDYALRFTAKSARRWSAARVANTALGAISFLALEAIGGTITLNYGVSNATAAILVVSAIIFCCGLPIAYYAARCGVDIDLLTRGAGFGYIGSTITSLIYASFTFIFFAIEAVILATALELCFGVPRPIGYLISAVIIIPLVTHGITLISRFQLWTQPFWIALHILPFAAIAWHSPESFKNWMAFSGEQGAPNGDLDLLLFGTAAAVVFSLVAQIGEQVDFLRFLPQDQRTSKAAWWLAMTCAGPGWIVPGALKLLAGSFLAYFALQHGLSSEDAAEPAHMYLEAFRYVLAQPALALGLTAVFVILSQIKINVTNAYAGSIAWSNFFSRLTHSHPGRVVWLVFNVLVALLLMEIGVYKALEQTLALYSNVAIAWVGALVADLVINKPLGLRPPQMEFKRAHLYDINPVGVGAMLIATIASISAFYGLFGPTAKALAPFVALLAAFVAAPAIAWATRGKYYIARKPKRSWQGVEAIKCCICEHNFEPEDMASCPAYAGPICSLCCSLDARCHDLCKPHARIQAQVSETLGAILPQAIYQRINSQLGHYLVVFTGSAGLVALTLSLIYLQTSVTMPIDPAQISDVLWKAFFALTIIIGVVAWLFVLARQSRQAAEAETRRQTTLLMQEIDAHSRTDAELQRAKEAAESANLAKSRYVVGLSHELRSPLNAISGYAQLLEQDASLLPKPRDQVRQVRRSAEHLSGLIDGLLDISKIEAGRLYLSRDEVRLGEFLDQLVGMFRLHAAAKNIDFVFERPNYLPPVVFADEKRLRQVLINLLSNAIKFTQQGSVHFIMHYRNPVAEFEIRDTGPGIHAGDLERIFAPFERGALGVSQPHTGTGLGLTISKLLSGVMGGDIRVSSAVGKGSTFYVKMLLSEVTNPTRHRPIHAPVYGYYGPRKTVLITDDDPTQRDLLREVLTPLGFIVLTAPDGLACLSLAQHCQPDLFVLDVTMPGLDGWTIAETLRAQGHHHARILMISASALEAHGGPLSQPFHDAYMMKPVDILRMLELVGQLLQLKWQYESEQPSAAAARLESHLGPPLQHVEELIQLGQIGYIRGIEAKLDEIYNDYPEHSAFVAQMRALVDQFDLGQYMKTLQTLYRHEH</sequence>
<dbReference type="EMBL" id="CP000463">
    <property type="protein sequence ID" value="ABJ08523.1"/>
    <property type="molecule type" value="Genomic_DNA"/>
</dbReference>
<dbReference type="KEGG" id="rpe:RPE_4603"/>
<dbReference type="PRINTS" id="PR00344">
    <property type="entry name" value="BCTRLSENSOR"/>
</dbReference>
<dbReference type="Gene3D" id="3.30.565.10">
    <property type="entry name" value="Histidine kinase-like ATPase, C-terminal domain"/>
    <property type="match status" value="1"/>
</dbReference>
<feature type="transmembrane region" description="Helical" evidence="8">
    <location>
        <begin position="388"/>
        <end position="406"/>
    </location>
</feature>
<dbReference type="SUPFAM" id="SSF47384">
    <property type="entry name" value="Homodimeric domain of signal transducing histidine kinase"/>
    <property type="match status" value="1"/>
</dbReference>
<feature type="transmembrane region" description="Helical" evidence="8">
    <location>
        <begin position="456"/>
        <end position="476"/>
    </location>
</feature>
<dbReference type="Gene3D" id="1.10.4160.10">
    <property type="entry name" value="Hydantoin permease"/>
    <property type="match status" value="1"/>
</dbReference>
<dbReference type="InterPro" id="IPR050736">
    <property type="entry name" value="Sensor_HK_Regulatory"/>
</dbReference>
<keyword evidence="4" id="KW-0808">Transferase</keyword>
<feature type="transmembrane region" description="Helical" evidence="8">
    <location>
        <begin position="360"/>
        <end position="382"/>
    </location>
</feature>
<dbReference type="eggNOG" id="COG0784">
    <property type="taxonomic scope" value="Bacteria"/>
</dbReference>
<feature type="transmembrane region" description="Helical" evidence="8">
    <location>
        <begin position="151"/>
        <end position="169"/>
    </location>
</feature>
<feature type="transmembrane region" description="Helical" evidence="8">
    <location>
        <begin position="218"/>
        <end position="237"/>
    </location>
</feature>
<dbReference type="PANTHER" id="PTHR43711:SF31">
    <property type="entry name" value="HISTIDINE KINASE"/>
    <property type="match status" value="1"/>
</dbReference>
<dbReference type="eggNOG" id="COG1457">
    <property type="taxonomic scope" value="Bacteria"/>
</dbReference>
<dbReference type="Pfam" id="PF00072">
    <property type="entry name" value="Response_reg"/>
    <property type="match status" value="1"/>
</dbReference>
<dbReference type="eggNOG" id="COG2205">
    <property type="taxonomic scope" value="Bacteria"/>
</dbReference>
<evidence type="ECO:0000256" key="6">
    <source>
        <dbReference type="ARBA" id="ARBA00023012"/>
    </source>
</evidence>
<feature type="transmembrane region" description="Helical" evidence="8">
    <location>
        <begin position="258"/>
        <end position="287"/>
    </location>
</feature>
<dbReference type="SMART" id="SM00387">
    <property type="entry name" value="HATPase_c"/>
    <property type="match status" value="1"/>
</dbReference>
<dbReference type="CDD" id="cd17574">
    <property type="entry name" value="REC_OmpR"/>
    <property type="match status" value="1"/>
</dbReference>
<evidence type="ECO:0000256" key="4">
    <source>
        <dbReference type="ARBA" id="ARBA00022679"/>
    </source>
</evidence>
<dbReference type="Gene3D" id="3.40.50.2300">
    <property type="match status" value="1"/>
</dbReference>
<evidence type="ECO:0000256" key="3">
    <source>
        <dbReference type="ARBA" id="ARBA00022553"/>
    </source>
</evidence>
<feature type="domain" description="Response regulatory" evidence="10">
    <location>
        <begin position="919"/>
        <end position="1034"/>
    </location>
</feature>
<keyword evidence="8" id="KW-0472">Membrane</keyword>
<dbReference type="SMART" id="SM00448">
    <property type="entry name" value="REC"/>
    <property type="match status" value="1"/>
</dbReference>
<dbReference type="Pfam" id="PF00512">
    <property type="entry name" value="HisKA"/>
    <property type="match status" value="1"/>
</dbReference>
<protein>
    <recommendedName>
        <fullName evidence="2">histidine kinase</fullName>
        <ecNumber evidence="2">2.7.13.3</ecNumber>
    </recommendedName>
</protein>
<dbReference type="InterPro" id="IPR036890">
    <property type="entry name" value="HATPase_C_sf"/>
</dbReference>
<dbReference type="PROSITE" id="PS50110">
    <property type="entry name" value="RESPONSE_REGULATORY"/>
    <property type="match status" value="1"/>
</dbReference>
<dbReference type="InterPro" id="IPR001789">
    <property type="entry name" value="Sig_transdc_resp-reg_receiver"/>
</dbReference>
<evidence type="ECO:0000256" key="1">
    <source>
        <dbReference type="ARBA" id="ARBA00000085"/>
    </source>
</evidence>
<dbReference type="PANTHER" id="PTHR43711">
    <property type="entry name" value="TWO-COMPONENT HISTIDINE KINASE"/>
    <property type="match status" value="1"/>
</dbReference>
<keyword evidence="3 7" id="KW-0597">Phosphoprotein</keyword>
<feature type="modified residue" description="4-aspartylphosphate" evidence="7">
    <location>
        <position position="968"/>
    </location>
</feature>
<keyword evidence="5 11" id="KW-0418">Kinase</keyword>
<feature type="domain" description="Histidine kinase" evidence="9">
    <location>
        <begin position="679"/>
        <end position="896"/>
    </location>
</feature>
<dbReference type="SUPFAM" id="SSF55874">
    <property type="entry name" value="ATPase domain of HSP90 chaperone/DNA topoisomerase II/histidine kinase"/>
    <property type="match status" value="1"/>
</dbReference>
<feature type="transmembrane region" description="Helical" evidence="8">
    <location>
        <begin position="609"/>
        <end position="627"/>
    </location>
</feature>
<dbReference type="InterPro" id="IPR011006">
    <property type="entry name" value="CheY-like_superfamily"/>
</dbReference>
<evidence type="ECO:0000259" key="9">
    <source>
        <dbReference type="PROSITE" id="PS50109"/>
    </source>
</evidence>
<keyword evidence="8" id="KW-1133">Transmembrane helix</keyword>
<dbReference type="SUPFAM" id="SSF52172">
    <property type="entry name" value="CheY-like"/>
    <property type="match status" value="1"/>
</dbReference>
<dbReference type="CDD" id="cd16922">
    <property type="entry name" value="HATPase_EvgS-ArcB-TorS-like"/>
    <property type="match status" value="1"/>
</dbReference>
<dbReference type="InterPro" id="IPR004358">
    <property type="entry name" value="Sig_transdc_His_kin-like_C"/>
</dbReference>
<name>Q07HR1_RHOP5</name>
<feature type="transmembrane region" description="Helical" evidence="8">
    <location>
        <begin position="569"/>
        <end position="589"/>
    </location>
</feature>
<comment type="catalytic activity">
    <reaction evidence="1">
        <text>ATP + protein L-histidine = ADP + protein N-phospho-L-histidine.</text>
        <dbReference type="EC" id="2.7.13.3"/>
    </reaction>
</comment>
<dbReference type="GO" id="GO:0000155">
    <property type="term" value="F:phosphorelay sensor kinase activity"/>
    <property type="evidence" value="ECO:0007669"/>
    <property type="project" value="InterPro"/>
</dbReference>
<dbReference type="InterPro" id="IPR036097">
    <property type="entry name" value="HisK_dim/P_sf"/>
</dbReference>
<dbReference type="STRING" id="316055.RPE_4603"/>
<dbReference type="Pfam" id="PF02518">
    <property type="entry name" value="HATPase_c"/>
    <property type="match status" value="1"/>
</dbReference>
<keyword evidence="6" id="KW-0902">Two-component regulatory system</keyword>
<gene>
    <name evidence="11" type="ordered locus">RPE_4603</name>
</gene>
<evidence type="ECO:0000256" key="5">
    <source>
        <dbReference type="ARBA" id="ARBA00022777"/>
    </source>
</evidence>
<feature type="transmembrane region" description="Helical" evidence="8">
    <location>
        <begin position="74"/>
        <end position="95"/>
    </location>
</feature>
<evidence type="ECO:0000256" key="7">
    <source>
        <dbReference type="PROSITE-ProRule" id="PRU00169"/>
    </source>
</evidence>
<feature type="transmembrane region" description="Helical" evidence="8">
    <location>
        <begin position="307"/>
        <end position="328"/>
    </location>
</feature>
<dbReference type="OrthoDB" id="9791542at2"/>